<dbReference type="EMBL" id="JANAKD010000698">
    <property type="protein sequence ID" value="KAJ3490202.1"/>
    <property type="molecule type" value="Genomic_DNA"/>
</dbReference>
<comment type="caution">
    <text evidence="1">The sequence shown here is derived from an EMBL/GenBank/DDBJ whole genome shotgun (WGS) entry which is preliminary data.</text>
</comment>
<sequence>MKFCGATVIAACLAGTAIALPTMKGPMFTNKQVELIEMINNNRGELPLSEKTAQVLDNLMDVVRWQQAGMPSLGDAAGAASDVATAAPTATSGLLGDAAGAASDVATAAPSAASGLLGDVAGAASDVATAAPSAASGLLGEAAGAEGGDGKLTKNQMKKLLKEQQIAAKKAEKEAAKAKAAEGA</sequence>
<evidence type="ECO:0000313" key="2">
    <source>
        <dbReference type="Proteomes" id="UP001148737"/>
    </source>
</evidence>
<protein>
    <submittedName>
        <fullName evidence="1">Uncharacterized protein</fullName>
    </submittedName>
</protein>
<proteinExistence type="predicted"/>
<evidence type="ECO:0000313" key="1">
    <source>
        <dbReference type="EMBL" id="KAJ3490202.1"/>
    </source>
</evidence>
<name>A0ACC1QTR0_9HYPO</name>
<reference evidence="1" key="1">
    <citation type="submission" date="2022-07" db="EMBL/GenBank/DDBJ databases">
        <title>Genome Sequence of Lecanicillium saksenae.</title>
        <authorList>
            <person name="Buettner E."/>
        </authorList>
    </citation>
    <scope>NUCLEOTIDE SEQUENCE</scope>
    <source>
        <strain evidence="1">VT-O1</strain>
    </source>
</reference>
<organism evidence="1 2">
    <name type="scientific">Lecanicillium saksenae</name>
    <dbReference type="NCBI Taxonomy" id="468837"/>
    <lineage>
        <taxon>Eukaryota</taxon>
        <taxon>Fungi</taxon>
        <taxon>Dikarya</taxon>
        <taxon>Ascomycota</taxon>
        <taxon>Pezizomycotina</taxon>
        <taxon>Sordariomycetes</taxon>
        <taxon>Hypocreomycetidae</taxon>
        <taxon>Hypocreales</taxon>
        <taxon>Cordycipitaceae</taxon>
        <taxon>Lecanicillium</taxon>
    </lineage>
</organism>
<gene>
    <name evidence="1" type="ORF">NLG97_g5827</name>
</gene>
<dbReference type="Proteomes" id="UP001148737">
    <property type="component" value="Unassembled WGS sequence"/>
</dbReference>
<keyword evidence="2" id="KW-1185">Reference proteome</keyword>
<accession>A0ACC1QTR0</accession>